<feature type="transmembrane region" description="Helical" evidence="10">
    <location>
        <begin position="142"/>
        <end position="163"/>
    </location>
</feature>
<feature type="transmembrane region" description="Helical" evidence="10">
    <location>
        <begin position="308"/>
        <end position="327"/>
    </location>
</feature>
<evidence type="ECO:0008006" key="13">
    <source>
        <dbReference type="Google" id="ProtNLM"/>
    </source>
</evidence>
<dbReference type="RefSeq" id="WP_198112609.1">
    <property type="nucleotide sequence ID" value="NZ_JAEDAK010000015.1"/>
</dbReference>
<gene>
    <name evidence="11" type="ORF">I7X39_18275</name>
</gene>
<feature type="transmembrane region" description="Helical" evidence="10">
    <location>
        <begin position="112"/>
        <end position="130"/>
    </location>
</feature>
<keyword evidence="5" id="KW-0808">Transferase</keyword>
<feature type="transmembrane region" description="Helical" evidence="10">
    <location>
        <begin position="183"/>
        <end position="210"/>
    </location>
</feature>
<dbReference type="GO" id="GO:0016020">
    <property type="term" value="C:membrane"/>
    <property type="evidence" value="ECO:0007669"/>
    <property type="project" value="GOC"/>
</dbReference>
<dbReference type="PANTHER" id="PTHR12468">
    <property type="entry name" value="GPI MANNOSYLTRANSFERASE 2"/>
    <property type="match status" value="1"/>
</dbReference>
<keyword evidence="9 10" id="KW-0472">Membrane</keyword>
<dbReference type="Proteomes" id="UP000613266">
    <property type="component" value="Unassembled WGS sequence"/>
</dbReference>
<name>A0A931J3E6_9BURK</name>
<accession>A0A931J3E6</accession>
<evidence type="ECO:0000313" key="12">
    <source>
        <dbReference type="Proteomes" id="UP000613266"/>
    </source>
</evidence>
<dbReference type="EMBL" id="JAEDAK010000015">
    <property type="protein sequence ID" value="MBH9578841.1"/>
    <property type="molecule type" value="Genomic_DNA"/>
</dbReference>
<evidence type="ECO:0000256" key="1">
    <source>
        <dbReference type="ARBA" id="ARBA00004477"/>
    </source>
</evidence>
<dbReference type="GO" id="GO:0031501">
    <property type="term" value="C:mannosyltransferase complex"/>
    <property type="evidence" value="ECO:0007669"/>
    <property type="project" value="TreeGrafter"/>
</dbReference>
<keyword evidence="6 10" id="KW-0812">Transmembrane</keyword>
<keyword evidence="7" id="KW-0256">Endoplasmic reticulum</keyword>
<keyword evidence="4" id="KW-0328">Glycosyltransferase</keyword>
<comment type="subcellular location">
    <subcellularLocation>
        <location evidence="1">Endoplasmic reticulum membrane</location>
        <topology evidence="1">Multi-pass membrane protein</topology>
    </subcellularLocation>
</comment>
<evidence type="ECO:0000256" key="2">
    <source>
        <dbReference type="ARBA" id="ARBA00004687"/>
    </source>
</evidence>
<feature type="transmembrane region" description="Helical" evidence="10">
    <location>
        <begin position="20"/>
        <end position="40"/>
    </location>
</feature>
<feature type="transmembrane region" description="Helical" evidence="10">
    <location>
        <begin position="230"/>
        <end position="252"/>
    </location>
</feature>
<evidence type="ECO:0000256" key="7">
    <source>
        <dbReference type="ARBA" id="ARBA00022824"/>
    </source>
</evidence>
<evidence type="ECO:0000256" key="9">
    <source>
        <dbReference type="ARBA" id="ARBA00023136"/>
    </source>
</evidence>
<evidence type="ECO:0000313" key="11">
    <source>
        <dbReference type="EMBL" id="MBH9578841.1"/>
    </source>
</evidence>
<dbReference type="AlphaFoldDB" id="A0A931J3E6"/>
<proteinExistence type="predicted"/>
<keyword evidence="8 10" id="KW-1133">Transmembrane helix</keyword>
<feature type="transmembrane region" description="Helical" evidence="10">
    <location>
        <begin position="356"/>
        <end position="375"/>
    </location>
</feature>
<evidence type="ECO:0000256" key="10">
    <source>
        <dbReference type="SAM" id="Phobius"/>
    </source>
</evidence>
<dbReference type="InterPro" id="IPR007315">
    <property type="entry name" value="PIG-V/Gpi18"/>
</dbReference>
<evidence type="ECO:0000256" key="6">
    <source>
        <dbReference type="ARBA" id="ARBA00022692"/>
    </source>
</evidence>
<protein>
    <recommendedName>
        <fullName evidence="13">Glycosyltransferase RgtA/B/C/D-like domain-containing protein</fullName>
    </recommendedName>
</protein>
<evidence type="ECO:0000256" key="3">
    <source>
        <dbReference type="ARBA" id="ARBA00022502"/>
    </source>
</evidence>
<dbReference type="GO" id="GO:0000009">
    <property type="term" value="F:alpha-1,6-mannosyltransferase activity"/>
    <property type="evidence" value="ECO:0007669"/>
    <property type="project" value="InterPro"/>
</dbReference>
<keyword evidence="3" id="KW-0337">GPI-anchor biosynthesis</keyword>
<dbReference type="GO" id="GO:0004376">
    <property type="term" value="F:GPI mannosyltransferase activity"/>
    <property type="evidence" value="ECO:0007669"/>
    <property type="project" value="InterPro"/>
</dbReference>
<keyword evidence="12" id="KW-1185">Reference proteome</keyword>
<comment type="caution">
    <text evidence="11">The sequence shown here is derived from an EMBL/GenBank/DDBJ whole genome shotgun (WGS) entry which is preliminary data.</text>
</comment>
<sequence>MEARLTLAPPRLSTVWRDALLILGLGLLSRFWLYGQALLINEVFSLGRTPLDLLCSWDCGWYQDLAQHGYHQQPLGPEGNPDADGKANWAFFPLFPLAARALMELGLGSFQLAAQLLNNLAFCASLGLLFSHLQRWLPRQDVWFVLLLLAFSPYSLYFSAPYTESLYLLLMLASLLAAHQGRWLLAGLCGALLSATRNLGVFLAFSLAALALQQFGWRALLRFAPGTERAWLACVLCGAGLFAYMAFLQAWVGDALAFSHVQAAWGGEFMNPFKRILQGLGASGYEFYCALSLSAGLAAGLYLARRGFWAEALVLFIGCLIPATVRLASAPRYALTLFPVYLAIGLAVRGRPVLQLGLLLPAASFGGFLVAAWMATKVVAL</sequence>
<dbReference type="PANTHER" id="PTHR12468:SF2">
    <property type="entry name" value="GPI MANNOSYLTRANSFERASE 2"/>
    <property type="match status" value="1"/>
</dbReference>
<evidence type="ECO:0000256" key="8">
    <source>
        <dbReference type="ARBA" id="ARBA00022989"/>
    </source>
</evidence>
<evidence type="ECO:0000256" key="4">
    <source>
        <dbReference type="ARBA" id="ARBA00022676"/>
    </source>
</evidence>
<reference evidence="11" key="1">
    <citation type="submission" date="2020-12" db="EMBL/GenBank/DDBJ databases">
        <title>The genome sequence of Inhella sp. 1Y17.</title>
        <authorList>
            <person name="Liu Y."/>
        </authorList>
    </citation>
    <scope>NUCLEOTIDE SEQUENCE</scope>
    <source>
        <strain evidence="11">1Y17</strain>
    </source>
</reference>
<feature type="transmembrane region" description="Helical" evidence="10">
    <location>
        <begin position="285"/>
        <end position="303"/>
    </location>
</feature>
<comment type="pathway">
    <text evidence="2">Glycolipid biosynthesis; glycosylphosphatidylinositol-anchor biosynthesis.</text>
</comment>
<organism evidence="11 12">
    <name type="scientific">Inhella proteolytica</name>
    <dbReference type="NCBI Taxonomy" id="2795029"/>
    <lineage>
        <taxon>Bacteria</taxon>
        <taxon>Pseudomonadati</taxon>
        <taxon>Pseudomonadota</taxon>
        <taxon>Betaproteobacteria</taxon>
        <taxon>Burkholderiales</taxon>
        <taxon>Sphaerotilaceae</taxon>
        <taxon>Inhella</taxon>
    </lineage>
</organism>
<evidence type="ECO:0000256" key="5">
    <source>
        <dbReference type="ARBA" id="ARBA00022679"/>
    </source>
</evidence>
<dbReference type="GO" id="GO:0006506">
    <property type="term" value="P:GPI anchor biosynthetic process"/>
    <property type="evidence" value="ECO:0007669"/>
    <property type="project" value="UniProtKB-KW"/>
</dbReference>